<proteinExistence type="predicted"/>
<keyword evidence="2" id="KW-1185">Reference proteome</keyword>
<protein>
    <submittedName>
        <fullName evidence="1">Uncharacterized protein</fullName>
    </submittedName>
</protein>
<name>A0AAW1YSN9_RUBAR</name>
<comment type="caution">
    <text evidence="1">The sequence shown here is derived from an EMBL/GenBank/DDBJ whole genome shotgun (WGS) entry which is preliminary data.</text>
</comment>
<accession>A0AAW1YSN9</accession>
<evidence type="ECO:0000313" key="1">
    <source>
        <dbReference type="EMBL" id="KAK9951514.1"/>
    </source>
</evidence>
<dbReference type="Pfam" id="PF02992">
    <property type="entry name" value="Transposase_21"/>
    <property type="match status" value="1"/>
</dbReference>
<dbReference type="Proteomes" id="UP001457282">
    <property type="component" value="Unassembled WGS sequence"/>
</dbReference>
<dbReference type="AlphaFoldDB" id="A0AAW1YSN9"/>
<dbReference type="InterPro" id="IPR004242">
    <property type="entry name" value="Transposase_21"/>
</dbReference>
<gene>
    <name evidence="1" type="ORF">M0R45_006952</name>
</gene>
<sequence>MVMNLMLMMQPPLPPMNPLTYAAKFYQMVEESQTELYPGRGRSKLTFLVWLYRIKAMCGWTDVGLTMLLALLKEWFPDIQLSDTFYKTKKFITDLGLTCEKIDACPNDCMLFYKKTCPRLQHLYLSQHTAKSMIWHAKQRPKDDVLRHPADSMAWSKLDSSDPTFESEACNVHLGLASDGFNPFGTMSQSHSTWSVVMSVYNLPPWLCMKIPYLMLSLLIPGPTSPNNNIDVLPLTFG</sequence>
<reference evidence="1 2" key="1">
    <citation type="journal article" date="2023" name="G3 (Bethesda)">
        <title>A chromosome-length genome assembly and annotation of blackberry (Rubus argutus, cv. 'Hillquist').</title>
        <authorList>
            <person name="Bruna T."/>
            <person name="Aryal R."/>
            <person name="Dudchenko O."/>
            <person name="Sargent D.J."/>
            <person name="Mead D."/>
            <person name="Buti M."/>
            <person name="Cavallini A."/>
            <person name="Hytonen T."/>
            <person name="Andres J."/>
            <person name="Pham M."/>
            <person name="Weisz D."/>
            <person name="Mascagni F."/>
            <person name="Usai G."/>
            <person name="Natali L."/>
            <person name="Bassil N."/>
            <person name="Fernandez G.E."/>
            <person name="Lomsadze A."/>
            <person name="Armour M."/>
            <person name="Olukolu B."/>
            <person name="Poorten T."/>
            <person name="Britton C."/>
            <person name="Davik J."/>
            <person name="Ashrafi H."/>
            <person name="Aiden E.L."/>
            <person name="Borodovsky M."/>
            <person name="Worthington M."/>
        </authorList>
    </citation>
    <scope>NUCLEOTIDE SEQUENCE [LARGE SCALE GENOMIC DNA]</scope>
    <source>
        <strain evidence="1">PI 553951</strain>
    </source>
</reference>
<evidence type="ECO:0000313" key="2">
    <source>
        <dbReference type="Proteomes" id="UP001457282"/>
    </source>
</evidence>
<organism evidence="1 2">
    <name type="scientific">Rubus argutus</name>
    <name type="common">Southern blackberry</name>
    <dbReference type="NCBI Taxonomy" id="59490"/>
    <lineage>
        <taxon>Eukaryota</taxon>
        <taxon>Viridiplantae</taxon>
        <taxon>Streptophyta</taxon>
        <taxon>Embryophyta</taxon>
        <taxon>Tracheophyta</taxon>
        <taxon>Spermatophyta</taxon>
        <taxon>Magnoliopsida</taxon>
        <taxon>eudicotyledons</taxon>
        <taxon>Gunneridae</taxon>
        <taxon>Pentapetalae</taxon>
        <taxon>rosids</taxon>
        <taxon>fabids</taxon>
        <taxon>Rosales</taxon>
        <taxon>Rosaceae</taxon>
        <taxon>Rosoideae</taxon>
        <taxon>Rosoideae incertae sedis</taxon>
        <taxon>Rubus</taxon>
    </lineage>
</organism>
<dbReference type="PANTHER" id="PTHR10775:SF182">
    <property type="entry name" value="TRANSPOSON, EN_SPM-LIKE, TRANSPOSASE-ASSOCIATED DOMAIN PROTEIN-RELATED"/>
    <property type="match status" value="1"/>
</dbReference>
<dbReference type="EMBL" id="JBEDUW010000001">
    <property type="protein sequence ID" value="KAK9951514.1"/>
    <property type="molecule type" value="Genomic_DNA"/>
</dbReference>
<dbReference type="PANTHER" id="PTHR10775">
    <property type="entry name" value="OS08G0208400 PROTEIN"/>
    <property type="match status" value="1"/>
</dbReference>